<dbReference type="Pfam" id="PF06071">
    <property type="entry name" value="YchF-GTPase_C"/>
    <property type="match status" value="1"/>
</dbReference>
<dbReference type="PANTHER" id="PTHR23305">
    <property type="entry name" value="OBG GTPASE FAMILY"/>
    <property type="match status" value="1"/>
</dbReference>
<dbReference type="EMBL" id="CP097753">
    <property type="protein sequence ID" value="URJ28409.1"/>
    <property type="molecule type" value="Genomic_DNA"/>
</dbReference>
<evidence type="ECO:0000313" key="8">
    <source>
        <dbReference type="Proteomes" id="UP001056209"/>
    </source>
</evidence>
<dbReference type="GO" id="GO:0046872">
    <property type="term" value="F:metal ion binding"/>
    <property type="evidence" value="ECO:0007669"/>
    <property type="project" value="UniProtKB-KW"/>
</dbReference>
<dbReference type="NCBIfam" id="TIGR00092">
    <property type="entry name" value="redox-regulated ATPase YchF"/>
    <property type="match status" value="1"/>
</dbReference>
<evidence type="ECO:0000259" key="6">
    <source>
        <dbReference type="PROSITE" id="PS51710"/>
    </source>
</evidence>
<name>A0A9Q8TW64_9ENTR</name>
<evidence type="ECO:0000256" key="3">
    <source>
        <dbReference type="ARBA" id="ARBA00022741"/>
    </source>
</evidence>
<keyword evidence="4" id="KW-0067">ATP-binding</keyword>
<dbReference type="InterPro" id="IPR027417">
    <property type="entry name" value="P-loop_NTPase"/>
</dbReference>
<dbReference type="FunFam" id="3.10.20.30:FF:000029">
    <property type="entry name" value="Obg-like ATPase 1"/>
    <property type="match status" value="1"/>
</dbReference>
<evidence type="ECO:0000256" key="1">
    <source>
        <dbReference type="ARBA" id="ARBA00001946"/>
    </source>
</evidence>
<dbReference type="PANTHER" id="PTHR23305:SF18">
    <property type="entry name" value="OBG-TYPE G DOMAIN-CONTAINING PROTEIN"/>
    <property type="match status" value="1"/>
</dbReference>
<dbReference type="PROSITE" id="PS51710">
    <property type="entry name" value="G_OBG"/>
    <property type="match status" value="1"/>
</dbReference>
<feature type="domain" description="OBG-type G" evidence="6">
    <location>
        <begin position="3"/>
        <end position="207"/>
    </location>
</feature>
<accession>A0A9Q8TW64</accession>
<dbReference type="Gene3D" id="3.40.50.300">
    <property type="entry name" value="P-loop containing nucleotide triphosphate hydrolases"/>
    <property type="match status" value="1"/>
</dbReference>
<dbReference type="GO" id="GO:0005737">
    <property type="term" value="C:cytoplasm"/>
    <property type="evidence" value="ECO:0007669"/>
    <property type="project" value="TreeGrafter"/>
</dbReference>
<evidence type="ECO:0000256" key="5">
    <source>
        <dbReference type="ARBA" id="ARBA00022842"/>
    </source>
</evidence>
<dbReference type="InterPro" id="IPR031167">
    <property type="entry name" value="G_OBG"/>
</dbReference>
<organism evidence="7 8">
    <name type="scientific">Candidatus Blochmannia vicinus</name>
    <name type="common">nom. nud.</name>
    <dbReference type="NCBI Taxonomy" id="251540"/>
    <lineage>
        <taxon>Bacteria</taxon>
        <taxon>Pseudomonadati</taxon>
        <taxon>Pseudomonadota</taxon>
        <taxon>Gammaproteobacteria</taxon>
        <taxon>Enterobacterales</taxon>
        <taxon>Enterobacteriaceae</taxon>
        <taxon>ant endosymbionts</taxon>
        <taxon>Candidatus Blochmanniella</taxon>
    </lineage>
</organism>
<dbReference type="Gene3D" id="1.10.150.300">
    <property type="entry name" value="TGS-like domain"/>
    <property type="match status" value="1"/>
</dbReference>
<keyword evidence="2" id="KW-0479">Metal-binding</keyword>
<dbReference type="InterPro" id="IPR023192">
    <property type="entry name" value="TGS-like_dom_sf"/>
</dbReference>
<keyword evidence="5" id="KW-0460">Magnesium</keyword>
<proteinExistence type="predicted"/>
<dbReference type="GO" id="GO:0005524">
    <property type="term" value="F:ATP binding"/>
    <property type="evidence" value="ECO:0007669"/>
    <property type="project" value="UniProtKB-KW"/>
</dbReference>
<dbReference type="SUPFAM" id="SSF52540">
    <property type="entry name" value="P-loop containing nucleoside triphosphate hydrolases"/>
    <property type="match status" value="1"/>
</dbReference>
<dbReference type="GO" id="GO:0016887">
    <property type="term" value="F:ATP hydrolysis activity"/>
    <property type="evidence" value="ECO:0007669"/>
    <property type="project" value="InterPro"/>
</dbReference>
<evidence type="ECO:0000256" key="2">
    <source>
        <dbReference type="ARBA" id="ARBA00022723"/>
    </source>
</evidence>
<dbReference type="InterPro" id="IPR004396">
    <property type="entry name" value="ATPase_YchF/OLA1"/>
</dbReference>
<keyword evidence="3" id="KW-0547">Nucleotide-binding</keyword>
<gene>
    <name evidence="7" type="primary">ychF</name>
    <name evidence="7" type="ORF">M9393_01485</name>
</gene>
<dbReference type="PIRSF" id="PIRSF006641">
    <property type="entry name" value="CHP00092"/>
    <property type="match status" value="1"/>
</dbReference>
<sequence length="358" mass="40432">MQIDCSIIGLPNVGKSTLFSVLTHVSAKIANFPFCTIQPNISIVYIPDLRICQLTDIFPSHKTVYGTIKFIDVAGLIKGAAQGVGMGAQVLNHIRSTKVLCHVVRCFDNNQIIHAFNDIDPCRDVSVVNDELILFDILQCEKSICAVQKKCKIIDVNSKQQLFVLKKCLDYLYNGVFLRKIQFSNIEKINIEKLNLLTIKPIIYIANIDEKSVTSNIYLNRLRALASNEQSPLVSCCAISPLLTHKNNCSRITIERKECILHDINNTIFSVLNLCTFFTINLNVTRAWICVIGTTALEAAKKVHSDFKKGFIRVRVIKFDDFIIYNGELGAKRAGKIYYEGKDYRVEDGDILKFLFKI</sequence>
<dbReference type="InterPro" id="IPR012676">
    <property type="entry name" value="TGS-like"/>
</dbReference>
<dbReference type="RefSeq" id="WP_250248865.1">
    <property type="nucleotide sequence ID" value="NZ_CP097753.1"/>
</dbReference>
<dbReference type="Gene3D" id="3.10.20.30">
    <property type="match status" value="1"/>
</dbReference>
<protein>
    <submittedName>
        <fullName evidence="7">Redox-regulated ATPase YchF</fullName>
    </submittedName>
</protein>
<dbReference type="SUPFAM" id="SSF81271">
    <property type="entry name" value="TGS-like"/>
    <property type="match status" value="1"/>
</dbReference>
<dbReference type="GO" id="GO:0005525">
    <property type="term" value="F:GTP binding"/>
    <property type="evidence" value="ECO:0007669"/>
    <property type="project" value="InterPro"/>
</dbReference>
<dbReference type="PRINTS" id="PR00326">
    <property type="entry name" value="GTP1OBG"/>
</dbReference>
<dbReference type="Proteomes" id="UP001056209">
    <property type="component" value="Chromosome"/>
</dbReference>
<reference evidence="7" key="1">
    <citation type="submission" date="2022-05" db="EMBL/GenBank/DDBJ databases">
        <title>Impact of host demography and evolutionary history on endosymbiont molecular evolution: a test in carpenter ants (Genus Camponotus) and their Blochmannia endosymbionts.</title>
        <authorList>
            <person name="Manthey J.D."/>
            <person name="Giron J.C."/>
            <person name="Hruska J.P."/>
        </authorList>
    </citation>
    <scope>NUCLEOTIDE SEQUENCE</scope>
    <source>
        <strain evidence="7">C-039</strain>
    </source>
</reference>
<evidence type="ECO:0000313" key="7">
    <source>
        <dbReference type="EMBL" id="URJ28409.1"/>
    </source>
</evidence>
<dbReference type="Pfam" id="PF01926">
    <property type="entry name" value="MMR_HSR1"/>
    <property type="match status" value="1"/>
</dbReference>
<comment type="cofactor">
    <cofactor evidence="1">
        <name>Mg(2+)</name>
        <dbReference type="ChEBI" id="CHEBI:18420"/>
    </cofactor>
</comment>
<dbReference type="InterPro" id="IPR012675">
    <property type="entry name" value="Beta-grasp_dom_sf"/>
</dbReference>
<evidence type="ECO:0000256" key="4">
    <source>
        <dbReference type="ARBA" id="ARBA00022840"/>
    </source>
</evidence>
<dbReference type="InterPro" id="IPR006073">
    <property type="entry name" value="GTP-bd"/>
</dbReference>
<dbReference type="AlphaFoldDB" id="A0A9Q8TW64"/>
<dbReference type="InterPro" id="IPR013029">
    <property type="entry name" value="YchF_C"/>
</dbReference>